<feature type="binding site" evidence="6">
    <location>
        <position position="630"/>
    </location>
    <ligand>
        <name>substrate</name>
    </ligand>
</feature>
<evidence type="ECO:0000259" key="8">
    <source>
        <dbReference type="Pfam" id="PF05426"/>
    </source>
</evidence>
<evidence type="ECO:0000256" key="7">
    <source>
        <dbReference type="SAM" id="SignalP"/>
    </source>
</evidence>
<dbReference type="Pfam" id="PF05426">
    <property type="entry name" value="Alginate_lyase"/>
    <property type="match status" value="1"/>
</dbReference>
<proteinExistence type="inferred from homology"/>
<evidence type="ECO:0000256" key="1">
    <source>
        <dbReference type="ARBA" id="ARBA00022729"/>
    </source>
</evidence>
<feature type="binding site" evidence="6">
    <location>
        <position position="618"/>
    </location>
    <ligand>
        <name>substrate</name>
    </ligand>
</feature>
<dbReference type="EMBL" id="QSVA01000008">
    <property type="protein sequence ID" value="RGN94070.1"/>
    <property type="molecule type" value="Genomic_DNA"/>
</dbReference>
<dbReference type="SUPFAM" id="SSF48230">
    <property type="entry name" value="Chondroitin AC/alginate lyase"/>
    <property type="match status" value="1"/>
</dbReference>
<evidence type="ECO:0000256" key="3">
    <source>
        <dbReference type="ARBA" id="ARBA00023239"/>
    </source>
</evidence>
<keyword evidence="1 7" id="KW-0732">Signal</keyword>
<evidence type="ECO:0000256" key="5">
    <source>
        <dbReference type="PIRSR" id="PIRSR610905-1"/>
    </source>
</evidence>
<protein>
    <submittedName>
        <fullName evidence="9">Glycosyl hydrolase family 88</fullName>
    </submittedName>
</protein>
<feature type="active site" description="Proton donor" evidence="5">
    <location>
        <position position="558"/>
    </location>
</feature>
<dbReference type="InterPro" id="IPR008928">
    <property type="entry name" value="6-hairpin_glycosidase_sf"/>
</dbReference>
<dbReference type="Proteomes" id="UP000260759">
    <property type="component" value="Unassembled WGS sequence"/>
</dbReference>
<sequence length="801" mass="92065">MKLKAVKWTLAILFMAPCMQAQSVWNTTHLANVKRSIREPFYATAYEALKKEADKLSDVQPLSVMMKEKTPASGDKHDYMSQARYFWPDPAKPNGLPYINRDGISNPELSKLDRNRLGTTVSRITTLALAWYFSEEEKYARKATELIRVWFLDKDTRMNPNLEYAQMIPGHNNNKGRCYGLIDTYSFIEMLDAVALLEQSQAFTAKDSKQLKKWFAELTDWMLTSPQGKEEAAGANNHSVAYDAQIIAFALYTGNKKLAQEVVNAFAERRIFPQIEPDGRQPQELRRTLAFHYSQYNLTHFIDIMLMAKKLGSNIDNATSTDGRSFYKAMDFLASYVGKSLGEWPYQQISGWEHSQQNLCKDLYRTAAYLNPARKDYLQLYYAHRILEPQDSFNLLYVKATETDHAYAFAAGQLDLAMKCADKAKKEEKNAAKRRVIPRSIHKDGSLAMIHPHDWCSGFFAGSLWQMYAYTHNDYWRQSAISWTWPIEESKWHKGTHDLGFMMYDSFGKAYELTGERSYLDVVLQSAKTLITRYSPKVKSIRSWDHNRDKWKYPVIIDNMMNLEMLFHATQLTGDSIYWKVAVNHANTTMKNHFRPDYSSYHVVDYDPETGEVRMKCTHQGNSDDSFWSRGQAWGLYGFAMCYRFTKDPTYLKQSENIADFFLNLPNMPADGVPYWDMKMDVIKDCTPEKINPDVPRDASAAALIASGLYELCTYVSPEKGKKYRAVADKIVSNLHKHYQAAPDTHYGFLLLHSTGHHPGGSEIDVPLNYADYFYLEALARKEALNMKMKDCPGKAPQTNS</sequence>
<evidence type="ECO:0000256" key="2">
    <source>
        <dbReference type="ARBA" id="ARBA00022801"/>
    </source>
</evidence>
<organism evidence="9 10">
    <name type="scientific">Bacteroides uniformis</name>
    <dbReference type="NCBI Taxonomy" id="820"/>
    <lineage>
        <taxon>Bacteria</taxon>
        <taxon>Pseudomonadati</taxon>
        <taxon>Bacteroidota</taxon>
        <taxon>Bacteroidia</taxon>
        <taxon>Bacteroidales</taxon>
        <taxon>Bacteroidaceae</taxon>
        <taxon>Bacteroides</taxon>
    </lineage>
</organism>
<evidence type="ECO:0000313" key="9">
    <source>
        <dbReference type="EMBL" id="RGN94070.1"/>
    </source>
</evidence>
<dbReference type="InterPro" id="IPR012341">
    <property type="entry name" value="6hp_glycosidase-like_sf"/>
</dbReference>
<feature type="domain" description="Alginate lyase" evidence="8">
    <location>
        <begin position="63"/>
        <end position="338"/>
    </location>
</feature>
<dbReference type="RefSeq" id="WP_117600466.1">
    <property type="nucleotide sequence ID" value="NZ_JBCJDB010000008.1"/>
</dbReference>
<dbReference type="PANTHER" id="PTHR36845:SF1">
    <property type="entry name" value="HYDROLASE, PUTATIVE (AFU_ORTHOLOGUE AFUA_7G05090)-RELATED"/>
    <property type="match status" value="1"/>
</dbReference>
<dbReference type="SUPFAM" id="SSF48208">
    <property type="entry name" value="Six-hairpin glycosidases"/>
    <property type="match status" value="1"/>
</dbReference>
<dbReference type="InterPro" id="IPR052369">
    <property type="entry name" value="UG_Glycosaminoglycan_Hydrolase"/>
</dbReference>
<feature type="active site" description="Nucleophile" evidence="5">
    <location>
        <position position="498"/>
    </location>
</feature>
<dbReference type="GO" id="GO:0016829">
    <property type="term" value="F:lyase activity"/>
    <property type="evidence" value="ECO:0007669"/>
    <property type="project" value="UniProtKB-KW"/>
</dbReference>
<feature type="binding site" evidence="6">
    <location>
        <position position="558"/>
    </location>
    <ligand>
        <name>substrate</name>
    </ligand>
</feature>
<name>A0A3E5EYQ5_BACUN</name>
<gene>
    <name evidence="9" type="ORF">DXB37_10645</name>
</gene>
<accession>A0A3E5EYQ5</accession>
<keyword evidence="3" id="KW-0456">Lyase</keyword>
<dbReference type="InterPro" id="IPR008397">
    <property type="entry name" value="Alginate_lyase_dom"/>
</dbReference>
<dbReference type="PANTHER" id="PTHR36845">
    <property type="entry name" value="HYDROLASE, PUTATIVE (AFU_ORTHOLOGUE AFUA_7G05090)-RELATED"/>
    <property type="match status" value="1"/>
</dbReference>
<evidence type="ECO:0000313" key="10">
    <source>
        <dbReference type="Proteomes" id="UP000260759"/>
    </source>
</evidence>
<evidence type="ECO:0000256" key="4">
    <source>
        <dbReference type="ARBA" id="ARBA00038358"/>
    </source>
</evidence>
<dbReference type="Pfam" id="PF07470">
    <property type="entry name" value="Glyco_hydro_88"/>
    <property type="match status" value="1"/>
</dbReference>
<reference evidence="9 10" key="1">
    <citation type="submission" date="2018-08" db="EMBL/GenBank/DDBJ databases">
        <title>A genome reference for cultivated species of the human gut microbiota.</title>
        <authorList>
            <person name="Zou Y."/>
            <person name="Xue W."/>
            <person name="Luo G."/>
        </authorList>
    </citation>
    <scope>NUCLEOTIDE SEQUENCE [LARGE SCALE GENOMIC DNA]</scope>
    <source>
        <strain evidence="9 10">OM03-4</strain>
    </source>
</reference>
<dbReference type="GO" id="GO:0042597">
    <property type="term" value="C:periplasmic space"/>
    <property type="evidence" value="ECO:0007669"/>
    <property type="project" value="InterPro"/>
</dbReference>
<keyword evidence="2 9" id="KW-0378">Hydrolase</keyword>
<feature type="signal peptide" evidence="7">
    <location>
        <begin position="1"/>
        <end position="21"/>
    </location>
</feature>
<dbReference type="GO" id="GO:0052757">
    <property type="term" value="F:chondroitin hydrolase activity"/>
    <property type="evidence" value="ECO:0007669"/>
    <property type="project" value="TreeGrafter"/>
</dbReference>
<dbReference type="InterPro" id="IPR008929">
    <property type="entry name" value="Chondroitin_lyas"/>
</dbReference>
<dbReference type="Gene3D" id="1.50.10.100">
    <property type="entry name" value="Chondroitin AC/alginate lyase"/>
    <property type="match status" value="1"/>
</dbReference>
<feature type="chain" id="PRO_5017819160" evidence="7">
    <location>
        <begin position="22"/>
        <end position="801"/>
    </location>
</feature>
<evidence type="ECO:0000256" key="6">
    <source>
        <dbReference type="PIRSR" id="PIRSR610905-2"/>
    </source>
</evidence>
<dbReference type="AlphaFoldDB" id="A0A3E5EYQ5"/>
<dbReference type="Gene3D" id="1.50.10.10">
    <property type="match status" value="1"/>
</dbReference>
<feature type="binding site" evidence="6">
    <location>
        <position position="634"/>
    </location>
    <ligand>
        <name>substrate</name>
    </ligand>
</feature>
<comment type="similarity">
    <text evidence="4">Belongs to the glycosyl hydrolase 88 family.</text>
</comment>
<dbReference type="GO" id="GO:0000272">
    <property type="term" value="P:polysaccharide catabolic process"/>
    <property type="evidence" value="ECO:0007669"/>
    <property type="project" value="TreeGrafter"/>
</dbReference>
<dbReference type="InterPro" id="IPR010905">
    <property type="entry name" value="Glyco_hydro_88"/>
</dbReference>
<feature type="binding site" evidence="6">
    <location>
        <position position="498"/>
    </location>
    <ligand>
        <name>substrate</name>
    </ligand>
</feature>
<comment type="caution">
    <text evidence="9">The sequence shown here is derived from an EMBL/GenBank/DDBJ whole genome shotgun (WGS) entry which is preliminary data.</text>
</comment>